<dbReference type="EMBL" id="BEXD01000164">
    <property type="protein sequence ID" value="GBB84872.1"/>
    <property type="molecule type" value="Genomic_DNA"/>
</dbReference>
<keyword evidence="1" id="KW-1133">Transmembrane helix</keyword>
<dbReference type="STRING" id="94130.A0A2Z6Q8R6"/>
<keyword evidence="1" id="KW-0812">Transmembrane</keyword>
<feature type="transmembrane region" description="Helical" evidence="1">
    <location>
        <begin position="12"/>
        <end position="29"/>
    </location>
</feature>
<dbReference type="Proteomes" id="UP000247702">
    <property type="component" value="Unassembled WGS sequence"/>
</dbReference>
<comment type="caution">
    <text evidence="2">The sequence shown here is derived from an EMBL/GenBank/DDBJ whole genome shotgun (WGS) entry which is preliminary data.</text>
</comment>
<evidence type="ECO:0000313" key="2">
    <source>
        <dbReference type="EMBL" id="GBB84872.1"/>
    </source>
</evidence>
<protein>
    <submittedName>
        <fullName evidence="2">Uncharacterized protein</fullName>
    </submittedName>
</protein>
<evidence type="ECO:0000313" key="3">
    <source>
        <dbReference type="Proteomes" id="UP000247702"/>
    </source>
</evidence>
<feature type="transmembrane region" description="Helical" evidence="1">
    <location>
        <begin position="509"/>
        <end position="527"/>
    </location>
</feature>
<dbReference type="AlphaFoldDB" id="A0A2Z6Q8R6"/>
<sequence length="642" mass="73781">MWTTKLYSQNLYTKVIVLFVFILYFYPSYTTADGIFSYKEENNYYGRSTVTDLKAYDDGTVAVRISRFYDDCDYDIFFLRIIYPDGTFIKKDIKLEGVQQFSYCNNLTFFAIDKLKYELIRMNQILVIYGDYCNETHVNSLPYGGFLMVSINPDSFIRVNFFDDNGIAGGSTDIPTQSFSAYLILPNNTLLIPQDVLDNNTWTLSLIDLPKYTIRNTEYFNTNIESTFPKINDYLKFSDITTISINFYESIKLSDGKLSLYYQLNGGQRKILRQSTSCTGTTVAQCILENDDKRVTVKVLDSVLSKSGGNYFIEVDNNFVKDRVHEEPLLGIKENIWKFTIDDSKTQYPIIGSKSGLLRLNVEGTDKIAVLTNDDQTIFFNALLDELADVILIPRDRLNKDSTEQIDPDSKDRKLLLFSIRINEVKDHNERDVDSIVKDINNMMTNSEQTLIGQGDFTKYLDSTFGFKPEPNYWQEYKFKLLGALLALIILVILFILARLRCKEGRNFAIFQFVLIIFDFVMDILFIRNNANDFPNLNIPSLIFFTIPIASNTILAFLIITDENTKSDLKFSKWFNKNIKLASIFTLLAGADVEILNLLHSNLAGFEIFNAPLSESTEDKIFWGSLLNIFIEDVPQLIIQVL</sequence>
<feature type="transmembrane region" description="Helical" evidence="1">
    <location>
        <begin position="479"/>
        <end position="497"/>
    </location>
</feature>
<keyword evidence="3" id="KW-1185">Reference proteome</keyword>
<accession>A0A2Z6Q8R6</accession>
<keyword evidence="1" id="KW-0472">Membrane</keyword>
<feature type="transmembrane region" description="Helical" evidence="1">
    <location>
        <begin position="539"/>
        <end position="560"/>
    </location>
</feature>
<gene>
    <name evidence="2" type="ORF">RclHR1_11450005</name>
</gene>
<proteinExistence type="predicted"/>
<reference evidence="2 3" key="1">
    <citation type="submission" date="2017-11" db="EMBL/GenBank/DDBJ databases">
        <title>The genome of Rhizophagus clarus HR1 reveals common genetic basis of auxotrophy among arbuscular mycorrhizal fungi.</title>
        <authorList>
            <person name="Kobayashi Y."/>
        </authorList>
    </citation>
    <scope>NUCLEOTIDE SEQUENCE [LARGE SCALE GENOMIC DNA]</scope>
    <source>
        <strain evidence="2 3">HR1</strain>
    </source>
</reference>
<organism evidence="2 3">
    <name type="scientific">Rhizophagus clarus</name>
    <dbReference type="NCBI Taxonomy" id="94130"/>
    <lineage>
        <taxon>Eukaryota</taxon>
        <taxon>Fungi</taxon>
        <taxon>Fungi incertae sedis</taxon>
        <taxon>Mucoromycota</taxon>
        <taxon>Glomeromycotina</taxon>
        <taxon>Glomeromycetes</taxon>
        <taxon>Glomerales</taxon>
        <taxon>Glomeraceae</taxon>
        <taxon>Rhizophagus</taxon>
    </lineage>
</organism>
<name>A0A2Z6Q8R6_9GLOM</name>
<evidence type="ECO:0000256" key="1">
    <source>
        <dbReference type="SAM" id="Phobius"/>
    </source>
</evidence>